<comment type="caution">
    <text evidence="3">The sequence shown here is derived from an EMBL/GenBank/DDBJ whole genome shotgun (WGS) entry which is preliminary data.</text>
</comment>
<keyword evidence="4" id="KW-1185">Reference proteome</keyword>
<dbReference type="InterPro" id="IPR016169">
    <property type="entry name" value="FAD-bd_PCMH_sub2"/>
</dbReference>
<dbReference type="PROSITE" id="PS51387">
    <property type="entry name" value="FAD_PCMH"/>
    <property type="match status" value="1"/>
</dbReference>
<dbReference type="PIRSF" id="PIRSF000136">
    <property type="entry name" value="LGO_GLO"/>
    <property type="match status" value="1"/>
</dbReference>
<feature type="domain" description="FAD-binding PCMH-type" evidence="2">
    <location>
        <begin position="15"/>
        <end position="185"/>
    </location>
</feature>
<dbReference type="Pfam" id="PF01565">
    <property type="entry name" value="FAD_binding_4"/>
    <property type="match status" value="1"/>
</dbReference>
<dbReference type="EMBL" id="BAAANH010000005">
    <property type="protein sequence ID" value="GAA1763770.1"/>
    <property type="molecule type" value="Genomic_DNA"/>
</dbReference>
<dbReference type="NCBIfam" id="TIGR01679">
    <property type="entry name" value="bact_FAD_ox"/>
    <property type="match status" value="1"/>
</dbReference>
<evidence type="ECO:0000259" key="2">
    <source>
        <dbReference type="PROSITE" id="PS51387"/>
    </source>
</evidence>
<dbReference type="InterPro" id="IPR016167">
    <property type="entry name" value="FAD-bd_PCMH_sub1"/>
</dbReference>
<protein>
    <submittedName>
        <fullName evidence="3">D-arabinono-1,4-lactone oxidase</fullName>
    </submittedName>
</protein>
<dbReference type="InterPro" id="IPR016166">
    <property type="entry name" value="FAD-bd_PCMH"/>
</dbReference>
<evidence type="ECO:0000313" key="3">
    <source>
        <dbReference type="EMBL" id="GAA1763770.1"/>
    </source>
</evidence>
<dbReference type="InterPro" id="IPR007173">
    <property type="entry name" value="ALO_C"/>
</dbReference>
<dbReference type="Gene3D" id="3.30.70.2520">
    <property type="match status" value="1"/>
</dbReference>
<dbReference type="Proteomes" id="UP001500506">
    <property type="component" value="Unassembled WGS sequence"/>
</dbReference>
<dbReference type="Gene3D" id="3.30.43.10">
    <property type="entry name" value="Uridine Diphospho-n-acetylenolpyruvylglucosamine Reductase, domain 2"/>
    <property type="match status" value="1"/>
</dbReference>
<dbReference type="Gene3D" id="3.30.465.10">
    <property type="match status" value="1"/>
</dbReference>
<dbReference type="PANTHER" id="PTHR43762:SF1">
    <property type="entry name" value="D-ARABINONO-1,4-LACTONE OXIDASE"/>
    <property type="match status" value="1"/>
</dbReference>
<accession>A0ABP4WZ26</accession>
<keyword evidence="1" id="KW-0560">Oxidoreductase</keyword>
<organism evidence="3 4">
    <name type="scientific">Agromyces humatus</name>
    <dbReference type="NCBI Taxonomy" id="279573"/>
    <lineage>
        <taxon>Bacteria</taxon>
        <taxon>Bacillati</taxon>
        <taxon>Actinomycetota</taxon>
        <taxon>Actinomycetes</taxon>
        <taxon>Micrococcales</taxon>
        <taxon>Microbacteriaceae</taxon>
        <taxon>Agromyces</taxon>
    </lineage>
</organism>
<evidence type="ECO:0000256" key="1">
    <source>
        <dbReference type="ARBA" id="ARBA00023002"/>
    </source>
</evidence>
<dbReference type="InterPro" id="IPR010031">
    <property type="entry name" value="FAD_lactone_oxidase-like"/>
</dbReference>
<reference evidence="4" key="1">
    <citation type="journal article" date="2019" name="Int. J. Syst. Evol. Microbiol.">
        <title>The Global Catalogue of Microorganisms (GCM) 10K type strain sequencing project: providing services to taxonomists for standard genome sequencing and annotation.</title>
        <authorList>
            <consortium name="The Broad Institute Genomics Platform"/>
            <consortium name="The Broad Institute Genome Sequencing Center for Infectious Disease"/>
            <person name="Wu L."/>
            <person name="Ma J."/>
        </authorList>
    </citation>
    <scope>NUCLEOTIDE SEQUENCE [LARGE SCALE GENOMIC DNA]</scope>
    <source>
        <strain evidence="4">JCM 14319</strain>
    </source>
</reference>
<dbReference type="RefSeq" id="WP_232499867.1">
    <property type="nucleotide sequence ID" value="NZ_BAAANH010000005.1"/>
</dbReference>
<dbReference type="InterPro" id="IPR006094">
    <property type="entry name" value="Oxid_FAD_bind_N"/>
</dbReference>
<dbReference type="PANTHER" id="PTHR43762">
    <property type="entry name" value="L-GULONOLACTONE OXIDASE"/>
    <property type="match status" value="1"/>
</dbReference>
<proteinExistence type="predicted"/>
<name>A0ABP4WZ26_9MICO</name>
<dbReference type="SUPFAM" id="SSF56176">
    <property type="entry name" value="FAD-binding/transporter-associated domain-like"/>
    <property type="match status" value="1"/>
</dbReference>
<gene>
    <name evidence="3" type="ORF">GCM10009747_24270</name>
</gene>
<sequence length="456" mass="49400">MTATGAMWRNWARTEAVRPVRVERPATAEAVQRAVQAAAASGLRIKPVGSGHSFTGIAIAPGVQLDLTELSGVIDADVATGRVTLAAGTRLHQLPALLAPYGLALPNMGDIDRQTIAGATSTGTHGTGLGFGGLATQIVAVKLVTGAGELLTVSETERPELLPAVRLGLGALGVLVEVTLQLVPRFVLHAVEKPEPLDAVLDGWPRRARAVDHFEFYWFPHTATALTKTNTRLPADATRTPLSRVSRWLDDEVLANGVYRAVCATGRFAPGLTPPLARLVDTVTKHTGDRDFADFAPAVFTTHRAVRFREMEYAIPLEAVPAAFREVRALIERSGWRVSFPIEVRAAASDDNWLSTAYGRDCGYIAVHRYFREDHREYFAGVEAIMRGYGGRPHWGKLHTQSADTLREVYPRFDDFLRVRDELDPEGRFTNAYLENVLGGVDAGQRPGAVSGAVGA</sequence>
<dbReference type="InterPro" id="IPR036318">
    <property type="entry name" value="FAD-bd_PCMH-like_sf"/>
</dbReference>
<dbReference type="InterPro" id="IPR016171">
    <property type="entry name" value="Vanillyl_alc_oxidase_C-sub2"/>
</dbReference>
<dbReference type="Pfam" id="PF04030">
    <property type="entry name" value="ALO"/>
    <property type="match status" value="1"/>
</dbReference>
<dbReference type="Gene3D" id="1.10.45.10">
    <property type="entry name" value="Vanillyl-alcohol Oxidase, Chain A, domain 4"/>
    <property type="match status" value="1"/>
</dbReference>
<evidence type="ECO:0000313" key="4">
    <source>
        <dbReference type="Proteomes" id="UP001500506"/>
    </source>
</evidence>